<name>A0A9E5MNE7_9GAMM</name>
<evidence type="ECO:0000313" key="6">
    <source>
        <dbReference type="Proteomes" id="UP000787472"/>
    </source>
</evidence>
<evidence type="ECO:0000256" key="2">
    <source>
        <dbReference type="ARBA" id="ARBA00023125"/>
    </source>
</evidence>
<dbReference type="PRINTS" id="PR00032">
    <property type="entry name" value="HTHARAC"/>
</dbReference>
<reference evidence="5" key="1">
    <citation type="submission" date="2020-03" db="EMBL/GenBank/DDBJ databases">
        <authorList>
            <person name="Guo F."/>
        </authorList>
    </citation>
    <scope>NUCLEOTIDE SEQUENCE</scope>
    <source>
        <strain evidence="5">JCM 30134</strain>
    </source>
</reference>
<dbReference type="GO" id="GO:0005829">
    <property type="term" value="C:cytosol"/>
    <property type="evidence" value="ECO:0007669"/>
    <property type="project" value="TreeGrafter"/>
</dbReference>
<dbReference type="InterPro" id="IPR009057">
    <property type="entry name" value="Homeodomain-like_sf"/>
</dbReference>
<dbReference type="InterPro" id="IPR020449">
    <property type="entry name" value="Tscrpt_reg_AraC-type_HTH"/>
</dbReference>
<dbReference type="EMBL" id="JAAONZ010000017">
    <property type="protein sequence ID" value="NHO67481.1"/>
    <property type="molecule type" value="Genomic_DNA"/>
</dbReference>
<keyword evidence="3" id="KW-0804">Transcription</keyword>
<evidence type="ECO:0000313" key="5">
    <source>
        <dbReference type="EMBL" id="NHO67481.1"/>
    </source>
</evidence>
<dbReference type="PROSITE" id="PS01124">
    <property type="entry name" value="HTH_ARAC_FAMILY_2"/>
    <property type="match status" value="1"/>
</dbReference>
<dbReference type="PANTHER" id="PTHR47894">
    <property type="entry name" value="HTH-TYPE TRANSCRIPTIONAL REGULATOR GADX"/>
    <property type="match status" value="1"/>
</dbReference>
<dbReference type="AlphaFoldDB" id="A0A9E5MNE7"/>
<evidence type="ECO:0000259" key="4">
    <source>
        <dbReference type="PROSITE" id="PS01124"/>
    </source>
</evidence>
<dbReference type="Pfam" id="PF12833">
    <property type="entry name" value="HTH_18"/>
    <property type="match status" value="1"/>
</dbReference>
<evidence type="ECO:0000256" key="3">
    <source>
        <dbReference type="ARBA" id="ARBA00023163"/>
    </source>
</evidence>
<keyword evidence="6" id="KW-1185">Reference proteome</keyword>
<sequence length="348" mass="40208">MTYLMRSGSLEGYLELMEQLDVDADPLLRQAGLKKWIFNNPNTMISYQAASHLLELSAAHTRTPHFGLLMAFRRRGLVMGLFGLLCRQCPDVATAINQAIRNLHLHNQLASMEPRVGDTEVLIVRHLRDQRLEKGTQMRQMALGDVCRFLNSLTPEAFKLKRVYFSLSAPVDTQIYKQMFKTEVLFEQEFDALSFDRSLMNQKLPAQDQDVQKHLEHYLQVMKNDLYDDIAKQTKHLIEQTITSPECNINNIARLLAMHKRTLQKKLTERDTSFSDLLDEVRWSKARQTLENSNIPLSRLASLLGYSELSAFSRAFKTEFGLSPKQWRQAHQDNRTEWALPQSPQELS</sequence>
<keyword evidence="2" id="KW-0238">DNA-binding</keyword>
<dbReference type="InterPro" id="IPR032687">
    <property type="entry name" value="AraC-type_N"/>
</dbReference>
<proteinExistence type="predicted"/>
<organism evidence="5 6">
    <name type="scientific">Pseudomaricurvus hydrocarbonicus</name>
    <dbReference type="NCBI Taxonomy" id="1470433"/>
    <lineage>
        <taxon>Bacteria</taxon>
        <taxon>Pseudomonadati</taxon>
        <taxon>Pseudomonadota</taxon>
        <taxon>Gammaproteobacteria</taxon>
        <taxon>Cellvibrionales</taxon>
        <taxon>Cellvibrionaceae</taxon>
        <taxon>Pseudomaricurvus</taxon>
    </lineage>
</organism>
<dbReference type="SUPFAM" id="SSF46689">
    <property type="entry name" value="Homeodomain-like"/>
    <property type="match status" value="1"/>
</dbReference>
<comment type="caution">
    <text evidence="5">The sequence shown here is derived from an EMBL/GenBank/DDBJ whole genome shotgun (WGS) entry which is preliminary data.</text>
</comment>
<dbReference type="GO" id="GO:0003700">
    <property type="term" value="F:DNA-binding transcription factor activity"/>
    <property type="evidence" value="ECO:0007669"/>
    <property type="project" value="InterPro"/>
</dbReference>
<dbReference type="Gene3D" id="1.10.10.60">
    <property type="entry name" value="Homeodomain-like"/>
    <property type="match status" value="1"/>
</dbReference>
<protein>
    <submittedName>
        <fullName evidence="5">AraC family transcriptional regulator</fullName>
    </submittedName>
</protein>
<dbReference type="RefSeq" id="WP_167190266.1">
    <property type="nucleotide sequence ID" value="NZ_JAAONZ010000017.1"/>
</dbReference>
<dbReference type="SMART" id="SM00342">
    <property type="entry name" value="HTH_ARAC"/>
    <property type="match status" value="1"/>
</dbReference>
<feature type="domain" description="HTH araC/xylS-type" evidence="4">
    <location>
        <begin position="232"/>
        <end position="330"/>
    </location>
</feature>
<dbReference type="GO" id="GO:0000976">
    <property type="term" value="F:transcription cis-regulatory region binding"/>
    <property type="evidence" value="ECO:0007669"/>
    <property type="project" value="TreeGrafter"/>
</dbReference>
<gene>
    <name evidence="5" type="ORF">G8770_18205</name>
</gene>
<dbReference type="Proteomes" id="UP000787472">
    <property type="component" value="Unassembled WGS sequence"/>
</dbReference>
<accession>A0A9E5MNE7</accession>
<evidence type="ECO:0000256" key="1">
    <source>
        <dbReference type="ARBA" id="ARBA00023015"/>
    </source>
</evidence>
<dbReference type="PANTHER" id="PTHR47894:SF4">
    <property type="entry name" value="HTH-TYPE TRANSCRIPTIONAL REGULATOR GADX"/>
    <property type="match status" value="1"/>
</dbReference>
<dbReference type="Pfam" id="PF12625">
    <property type="entry name" value="Arabinose_bd"/>
    <property type="match status" value="1"/>
</dbReference>
<dbReference type="InterPro" id="IPR018060">
    <property type="entry name" value="HTH_AraC"/>
</dbReference>
<keyword evidence="1" id="KW-0805">Transcription regulation</keyword>